<sequence>MLLEQKKNRDAEPLGSPMGDSVVNFHLSPKTTAISNAAPLLNLPVLLSCVNTPELLQDESLSLSEGKLGREPADHLAAVVHYERSVYSFNICEVAASPGRTRDRLVSDLVCGGTGDSTRSVGARLCASRIRPEPLRALAMEMMEGDVIDKLEDMASVYDFDPITGNIPATKVEITVSCSLHSQCQKSTGFPSSRFYLSFCSQDFTFIHDCTSPPSRPLGGHYPNSGGGSSPPFCFNSSASSAVSYTNVVHFSTGSMSYVGVSVLSIYSMKHALLLTWQNQSILFYPLTCSHLG</sequence>
<feature type="compositionally biased region" description="Basic and acidic residues" evidence="1">
    <location>
        <begin position="1"/>
        <end position="12"/>
    </location>
</feature>
<gene>
    <name evidence="2" type="ORF">PLEPLA_LOCUS31243</name>
</gene>
<reference evidence="2" key="1">
    <citation type="submission" date="2020-03" db="EMBL/GenBank/DDBJ databases">
        <authorList>
            <person name="Weist P."/>
        </authorList>
    </citation>
    <scope>NUCLEOTIDE SEQUENCE</scope>
</reference>
<feature type="region of interest" description="Disordered" evidence="1">
    <location>
        <begin position="1"/>
        <end position="20"/>
    </location>
</feature>
<accession>A0A9N7V6F1</accession>
<proteinExistence type="predicted"/>
<dbReference type="EMBL" id="CADEAL010003113">
    <property type="protein sequence ID" value="CAB1443527.1"/>
    <property type="molecule type" value="Genomic_DNA"/>
</dbReference>
<organism evidence="2 3">
    <name type="scientific">Pleuronectes platessa</name>
    <name type="common">European plaice</name>
    <dbReference type="NCBI Taxonomy" id="8262"/>
    <lineage>
        <taxon>Eukaryota</taxon>
        <taxon>Metazoa</taxon>
        <taxon>Chordata</taxon>
        <taxon>Craniata</taxon>
        <taxon>Vertebrata</taxon>
        <taxon>Euteleostomi</taxon>
        <taxon>Actinopterygii</taxon>
        <taxon>Neopterygii</taxon>
        <taxon>Teleostei</taxon>
        <taxon>Neoteleostei</taxon>
        <taxon>Acanthomorphata</taxon>
        <taxon>Carangaria</taxon>
        <taxon>Pleuronectiformes</taxon>
        <taxon>Pleuronectoidei</taxon>
        <taxon>Pleuronectidae</taxon>
        <taxon>Pleuronectes</taxon>
    </lineage>
</organism>
<evidence type="ECO:0000313" key="3">
    <source>
        <dbReference type="Proteomes" id="UP001153269"/>
    </source>
</evidence>
<dbReference type="AlphaFoldDB" id="A0A9N7V6F1"/>
<protein>
    <submittedName>
        <fullName evidence="2">Uncharacterized protein</fullName>
    </submittedName>
</protein>
<name>A0A9N7V6F1_PLEPL</name>
<evidence type="ECO:0000313" key="2">
    <source>
        <dbReference type="EMBL" id="CAB1443527.1"/>
    </source>
</evidence>
<evidence type="ECO:0000256" key="1">
    <source>
        <dbReference type="SAM" id="MobiDB-lite"/>
    </source>
</evidence>
<dbReference type="Proteomes" id="UP001153269">
    <property type="component" value="Unassembled WGS sequence"/>
</dbReference>
<comment type="caution">
    <text evidence="2">The sequence shown here is derived from an EMBL/GenBank/DDBJ whole genome shotgun (WGS) entry which is preliminary data.</text>
</comment>
<keyword evidence="3" id="KW-1185">Reference proteome</keyword>